<evidence type="ECO:0000313" key="5">
    <source>
        <dbReference type="EMBL" id="KAH7376883.1"/>
    </source>
</evidence>
<dbReference type="AlphaFoldDB" id="A0A8K0TR64"/>
<feature type="domain" description="Carboxylesterase type B" evidence="4">
    <location>
        <begin position="20"/>
        <end position="499"/>
    </location>
</feature>
<dbReference type="EC" id="3.1.1.-" evidence="3"/>
<keyword evidence="6" id="KW-1185">Reference proteome</keyword>
<name>A0A8K0TR64_9PEZI</name>
<dbReference type="Gene3D" id="3.40.50.1820">
    <property type="entry name" value="alpha/beta hydrolase"/>
    <property type="match status" value="1"/>
</dbReference>
<dbReference type="InterPro" id="IPR019819">
    <property type="entry name" value="Carboxylesterase_B_CS"/>
</dbReference>
<evidence type="ECO:0000256" key="1">
    <source>
        <dbReference type="ARBA" id="ARBA00005964"/>
    </source>
</evidence>
<evidence type="ECO:0000313" key="6">
    <source>
        <dbReference type="Proteomes" id="UP000813385"/>
    </source>
</evidence>
<dbReference type="OrthoDB" id="6846267at2759"/>
<dbReference type="PROSITE" id="PS00122">
    <property type="entry name" value="CARBOXYLESTERASE_B_1"/>
    <property type="match status" value="1"/>
</dbReference>
<dbReference type="PROSITE" id="PS00941">
    <property type="entry name" value="CARBOXYLESTERASE_B_2"/>
    <property type="match status" value="1"/>
</dbReference>
<proteinExistence type="inferred from homology"/>
<dbReference type="InterPro" id="IPR019826">
    <property type="entry name" value="Carboxylesterase_B_AS"/>
</dbReference>
<reference evidence="5" key="1">
    <citation type="journal article" date="2021" name="Nat. Commun.">
        <title>Genetic determinants of endophytism in the Arabidopsis root mycobiome.</title>
        <authorList>
            <person name="Mesny F."/>
            <person name="Miyauchi S."/>
            <person name="Thiergart T."/>
            <person name="Pickel B."/>
            <person name="Atanasova L."/>
            <person name="Karlsson M."/>
            <person name="Huettel B."/>
            <person name="Barry K.W."/>
            <person name="Haridas S."/>
            <person name="Chen C."/>
            <person name="Bauer D."/>
            <person name="Andreopoulos W."/>
            <person name="Pangilinan J."/>
            <person name="LaButti K."/>
            <person name="Riley R."/>
            <person name="Lipzen A."/>
            <person name="Clum A."/>
            <person name="Drula E."/>
            <person name="Henrissat B."/>
            <person name="Kohler A."/>
            <person name="Grigoriev I.V."/>
            <person name="Martin F.M."/>
            <person name="Hacquard S."/>
        </authorList>
    </citation>
    <scope>NUCLEOTIDE SEQUENCE</scope>
    <source>
        <strain evidence="5">MPI-CAGE-AT-0016</strain>
    </source>
</reference>
<keyword evidence="2 3" id="KW-0378">Hydrolase</keyword>
<dbReference type="GO" id="GO:0016787">
    <property type="term" value="F:hydrolase activity"/>
    <property type="evidence" value="ECO:0007669"/>
    <property type="project" value="UniProtKB-KW"/>
</dbReference>
<comment type="similarity">
    <text evidence="1 3">Belongs to the type-B carboxylesterase/lipase family.</text>
</comment>
<evidence type="ECO:0000256" key="2">
    <source>
        <dbReference type="ARBA" id="ARBA00022801"/>
    </source>
</evidence>
<comment type="caution">
    <text evidence="5">The sequence shown here is derived from an EMBL/GenBank/DDBJ whole genome shotgun (WGS) entry which is preliminary data.</text>
</comment>
<organism evidence="5 6">
    <name type="scientific">Plectosphaerella cucumerina</name>
    <dbReference type="NCBI Taxonomy" id="40658"/>
    <lineage>
        <taxon>Eukaryota</taxon>
        <taxon>Fungi</taxon>
        <taxon>Dikarya</taxon>
        <taxon>Ascomycota</taxon>
        <taxon>Pezizomycotina</taxon>
        <taxon>Sordariomycetes</taxon>
        <taxon>Hypocreomycetidae</taxon>
        <taxon>Glomerellales</taxon>
        <taxon>Plectosphaerellaceae</taxon>
        <taxon>Plectosphaerella</taxon>
    </lineage>
</organism>
<dbReference type="InterPro" id="IPR002018">
    <property type="entry name" value="CarbesteraseB"/>
</dbReference>
<dbReference type="Proteomes" id="UP000813385">
    <property type="component" value="Unassembled WGS sequence"/>
</dbReference>
<dbReference type="PANTHER" id="PTHR43142">
    <property type="entry name" value="CARBOXYLIC ESTER HYDROLASE"/>
    <property type="match status" value="1"/>
</dbReference>
<dbReference type="PANTHER" id="PTHR43142:SF8">
    <property type="entry name" value="CARBOXYLIC ESTER HYDROLASE"/>
    <property type="match status" value="1"/>
</dbReference>
<evidence type="ECO:0000259" key="4">
    <source>
        <dbReference type="Pfam" id="PF00135"/>
    </source>
</evidence>
<protein>
    <recommendedName>
        <fullName evidence="3">Carboxylic ester hydrolase</fullName>
        <ecNumber evidence="3">3.1.1.-</ecNumber>
    </recommendedName>
</protein>
<accession>A0A8K0TR64</accession>
<dbReference type="EMBL" id="JAGPXD010000001">
    <property type="protein sequence ID" value="KAH7376883.1"/>
    <property type="molecule type" value="Genomic_DNA"/>
</dbReference>
<dbReference type="Pfam" id="PF00135">
    <property type="entry name" value="COesterase"/>
    <property type="match status" value="1"/>
</dbReference>
<evidence type="ECO:0000256" key="3">
    <source>
        <dbReference type="RuleBase" id="RU361235"/>
    </source>
</evidence>
<dbReference type="InterPro" id="IPR029058">
    <property type="entry name" value="AB_hydrolase_fold"/>
</dbReference>
<gene>
    <name evidence="5" type="ORF">B0T11DRAFT_251187</name>
</gene>
<dbReference type="SUPFAM" id="SSF53474">
    <property type="entry name" value="alpha/beta-Hydrolases"/>
    <property type="match status" value="1"/>
</dbReference>
<sequence>MGNTISYQDEPFTLSLGTKGSIRGLQRDNKSRRYAGVPYALPPTGERRWRKPKLLPPGFSYDSPDGEPYDATRFRSICPQKAFHVGKAEGGDGDYSEDCLFVNIWTPVPKANDDGNTKWPVMLWLHGGWFQMGDPSHEPGMDPTELISTGGLDAIVVAIGYRLNVFGFLAGEELLRDSGGEAGGNFGLWDQRLAAEWVRENISLFGGDPDNITLAGRSAGAYSVEAQMLHELRRPQDNAGGPGLYRRMFMDSNAIPAQPKSLADAQDQFTELCEYFGINSSSPASEKLASLRAKTARELIEAIKHLKHHTFRPVMDDLFIHAGIIGYLQSPAFADDFKSRGYRLLIGEVANEETLYAQYNSPDEPTVEALKMQISNYYAPDVTERALQRYQLPESGDDVEAWKTLFGQIISDGQVRAPSRALVHHLARNGVSVRDLWRFQVAYRLSFINETVAPARFGVAHAMDKPFWNFSICHGPTAEERVLMQDWIKILVAFVRDDRDFSPGTTVPSEMIVATPRGTVEVCRDERWEELLGIGAVFAGQQPGDMPVL</sequence>